<evidence type="ECO:0000313" key="3">
    <source>
        <dbReference type="Proteomes" id="UP000515211"/>
    </source>
</evidence>
<dbReference type="InterPro" id="IPR005162">
    <property type="entry name" value="Retrotrans_gag_dom"/>
</dbReference>
<evidence type="ECO:0000259" key="2">
    <source>
        <dbReference type="Pfam" id="PF03732"/>
    </source>
</evidence>
<feature type="region of interest" description="Disordered" evidence="1">
    <location>
        <begin position="393"/>
        <end position="414"/>
    </location>
</feature>
<feature type="region of interest" description="Disordered" evidence="1">
    <location>
        <begin position="281"/>
        <end position="306"/>
    </location>
</feature>
<dbReference type="RefSeq" id="XP_015961819.1">
    <property type="nucleotide sequence ID" value="XM_016106333.1"/>
</dbReference>
<dbReference type="GeneID" id="107485796"/>
<dbReference type="Pfam" id="PF03732">
    <property type="entry name" value="Retrotrans_gag"/>
    <property type="match status" value="1"/>
</dbReference>
<evidence type="ECO:0000313" key="4">
    <source>
        <dbReference type="RefSeq" id="XP_015961819.1"/>
    </source>
</evidence>
<feature type="compositionally biased region" description="Basic and acidic residues" evidence="1">
    <location>
        <begin position="281"/>
        <end position="305"/>
    </location>
</feature>
<keyword evidence="3" id="KW-1185">Reference proteome</keyword>
<gene>
    <name evidence="4" type="primary">LOC107485796</name>
</gene>
<protein>
    <submittedName>
        <fullName evidence="4">Uncharacterized protein LOC107485796</fullName>
    </submittedName>
</protein>
<name>A0A6P4D5Y1_ARADU</name>
<reference evidence="3" key="1">
    <citation type="journal article" date="2016" name="Nat. Genet.">
        <title>The genome sequences of Arachis duranensis and Arachis ipaensis, the diploid ancestors of cultivated peanut.</title>
        <authorList>
            <person name="Bertioli D.J."/>
            <person name="Cannon S.B."/>
            <person name="Froenicke L."/>
            <person name="Huang G."/>
            <person name="Farmer A.D."/>
            <person name="Cannon E.K."/>
            <person name="Liu X."/>
            <person name="Gao D."/>
            <person name="Clevenger J."/>
            <person name="Dash S."/>
            <person name="Ren L."/>
            <person name="Moretzsohn M.C."/>
            <person name="Shirasawa K."/>
            <person name="Huang W."/>
            <person name="Vidigal B."/>
            <person name="Abernathy B."/>
            <person name="Chu Y."/>
            <person name="Niederhuth C.E."/>
            <person name="Umale P."/>
            <person name="Araujo A.C."/>
            <person name="Kozik A."/>
            <person name="Kim K.D."/>
            <person name="Burow M.D."/>
            <person name="Varshney R.K."/>
            <person name="Wang X."/>
            <person name="Zhang X."/>
            <person name="Barkley N."/>
            <person name="Guimaraes P.M."/>
            <person name="Isobe S."/>
            <person name="Guo B."/>
            <person name="Liao B."/>
            <person name="Stalker H.T."/>
            <person name="Schmitz R.J."/>
            <person name="Scheffler B.E."/>
            <person name="Leal-Bertioli S.C."/>
            <person name="Xun X."/>
            <person name="Jackson S.A."/>
            <person name="Michelmore R."/>
            <person name="Ozias-Akins P."/>
        </authorList>
    </citation>
    <scope>NUCLEOTIDE SEQUENCE [LARGE SCALE GENOMIC DNA]</scope>
    <source>
        <strain evidence="3">cv. V14167</strain>
    </source>
</reference>
<dbReference type="AlphaFoldDB" id="A0A6P4D5Y1"/>
<feature type="compositionally biased region" description="Low complexity" evidence="1">
    <location>
        <begin position="393"/>
        <end position="402"/>
    </location>
</feature>
<dbReference type="Proteomes" id="UP000515211">
    <property type="component" value="Chromosome 4"/>
</dbReference>
<dbReference type="KEGG" id="adu:107485796"/>
<feature type="region of interest" description="Disordered" evidence="1">
    <location>
        <begin position="20"/>
        <end position="102"/>
    </location>
</feature>
<evidence type="ECO:0000256" key="1">
    <source>
        <dbReference type="SAM" id="MobiDB-lite"/>
    </source>
</evidence>
<organism evidence="3 4">
    <name type="scientific">Arachis duranensis</name>
    <name type="common">Wild peanut</name>
    <dbReference type="NCBI Taxonomy" id="130453"/>
    <lineage>
        <taxon>Eukaryota</taxon>
        <taxon>Viridiplantae</taxon>
        <taxon>Streptophyta</taxon>
        <taxon>Embryophyta</taxon>
        <taxon>Tracheophyta</taxon>
        <taxon>Spermatophyta</taxon>
        <taxon>Magnoliopsida</taxon>
        <taxon>eudicotyledons</taxon>
        <taxon>Gunneridae</taxon>
        <taxon>Pentapetalae</taxon>
        <taxon>rosids</taxon>
        <taxon>fabids</taxon>
        <taxon>Fabales</taxon>
        <taxon>Fabaceae</taxon>
        <taxon>Papilionoideae</taxon>
        <taxon>50 kb inversion clade</taxon>
        <taxon>dalbergioids sensu lato</taxon>
        <taxon>Dalbergieae</taxon>
        <taxon>Pterocarpus clade</taxon>
        <taxon>Arachis</taxon>
    </lineage>
</organism>
<dbReference type="OrthoDB" id="1751727at2759"/>
<dbReference type="PANTHER" id="PTHR33223">
    <property type="entry name" value="CCHC-TYPE DOMAIN-CONTAINING PROTEIN"/>
    <property type="match status" value="1"/>
</dbReference>
<proteinExistence type="predicted"/>
<feature type="domain" description="Retrotransposon gag" evidence="2">
    <location>
        <begin position="152"/>
        <end position="243"/>
    </location>
</feature>
<feature type="compositionally biased region" description="Basic and acidic residues" evidence="1">
    <location>
        <begin position="44"/>
        <end position="61"/>
    </location>
</feature>
<accession>A0A6P4D5Y1</accession>
<dbReference type="PANTHER" id="PTHR33223:SF10">
    <property type="entry name" value="AMINOTRANSFERASE-LIKE PLANT MOBILE DOMAIN-CONTAINING PROTEIN"/>
    <property type="match status" value="1"/>
</dbReference>
<reference evidence="4" key="2">
    <citation type="submission" date="2025-08" db="UniProtKB">
        <authorList>
            <consortium name="RefSeq"/>
        </authorList>
    </citation>
    <scope>IDENTIFICATION</scope>
    <source>
        <tissue evidence="4">Whole plant</tissue>
    </source>
</reference>
<feature type="compositionally biased region" description="Polar residues" evidence="1">
    <location>
        <begin position="62"/>
        <end position="71"/>
    </location>
</feature>
<sequence>MADVPPPTSSKLLRMVTELQQANQRMAEENQRMQDQIAQLVNARLEHNNDHHNQEENRERQSIPTHVSETPQQEEEGAHGTEEAQPNAEDEERDNSTGPFTADIMNFQLPRQFTLPTTLTPYDGMGDPKQHIKKFRSIMIVNGASDPILCRCFPSFLDGPALDWFCSLPADSISRFQELAKQFEDHFAASTIYLHDSDYLMTIKQGPQESLKDYITRFTKIAMRIPDLHPEVHLHAIKSGLRPGKFQETIAVSKPRTLAEFREKAKGQIDVEELWQARKAEKSTAVKDDDKPRDSKKSFMPDPRYESYTQFNAKRDDIIKEILNSKLIKPPRKAGAYPESKTVDKSKYCTFHQKHGHTTDECVIAKDLLECLARQGHLDKFITGRMQKNVTSASDLAAASPSSKEKDKAPSQPRGIINCISGGYAGGGHTSSARKRTYRAMLAVTDAPKVPHPVQDFPEMIFGSVDFHHTDPNYDDPVVISIQLGDLIVRKVLLDPGSNADVLFFTTFEKMKLSNKILQPYHGDLVGFSGERVPVLGFMWLQTTLVPCAG</sequence>